<gene>
    <name evidence="7" type="ordered locus">LOC_Os03g43360</name>
</gene>
<dbReference type="Proteomes" id="UP000000763">
    <property type="component" value="Chromosome 3"/>
</dbReference>
<protein>
    <submittedName>
        <fullName evidence="7">Zinc finger, C3HC4 type (RING finger) containing protein</fullName>
    </submittedName>
</protein>
<feature type="compositionally biased region" description="Basic and acidic residues" evidence="5">
    <location>
        <begin position="21"/>
        <end position="34"/>
    </location>
</feature>
<accession>Q60DL1</accession>
<reference evidence="8" key="1">
    <citation type="journal article" date="2005" name="Nature">
        <title>The map-based sequence of the rice genome.</title>
        <authorList>
            <consortium name="International rice genome sequencing project (IRGSP)"/>
            <person name="Matsumoto T."/>
            <person name="Wu J."/>
            <person name="Kanamori H."/>
            <person name="Katayose Y."/>
            <person name="Fujisawa M."/>
            <person name="Namiki N."/>
            <person name="Mizuno H."/>
            <person name="Yamamoto K."/>
            <person name="Antonio B.A."/>
            <person name="Baba T."/>
            <person name="Sakata K."/>
            <person name="Nagamura Y."/>
            <person name="Aoki H."/>
            <person name="Arikawa K."/>
            <person name="Arita K."/>
            <person name="Bito T."/>
            <person name="Chiden Y."/>
            <person name="Fujitsuka N."/>
            <person name="Fukunaka R."/>
            <person name="Hamada M."/>
            <person name="Harada C."/>
            <person name="Hayashi A."/>
            <person name="Hijishita S."/>
            <person name="Honda M."/>
            <person name="Hosokawa S."/>
            <person name="Ichikawa Y."/>
            <person name="Idonuma A."/>
            <person name="Iijima M."/>
            <person name="Ikeda M."/>
            <person name="Ikeno M."/>
            <person name="Ito K."/>
            <person name="Ito S."/>
            <person name="Ito T."/>
            <person name="Ito Y."/>
            <person name="Ito Y."/>
            <person name="Iwabuchi A."/>
            <person name="Kamiya K."/>
            <person name="Karasawa W."/>
            <person name="Kurita K."/>
            <person name="Katagiri S."/>
            <person name="Kikuta A."/>
            <person name="Kobayashi H."/>
            <person name="Kobayashi N."/>
            <person name="Machita K."/>
            <person name="Maehara T."/>
            <person name="Masukawa M."/>
            <person name="Mizubayashi T."/>
            <person name="Mukai Y."/>
            <person name="Nagasaki H."/>
            <person name="Nagata Y."/>
            <person name="Naito S."/>
            <person name="Nakashima M."/>
            <person name="Nakama Y."/>
            <person name="Nakamichi Y."/>
            <person name="Nakamura M."/>
            <person name="Meguro A."/>
            <person name="Negishi M."/>
            <person name="Ohta I."/>
            <person name="Ohta T."/>
            <person name="Okamoto M."/>
            <person name="Ono N."/>
            <person name="Saji S."/>
            <person name="Sakaguchi M."/>
            <person name="Sakai K."/>
            <person name="Shibata M."/>
            <person name="Shimokawa T."/>
            <person name="Song J."/>
            <person name="Takazaki Y."/>
            <person name="Terasawa K."/>
            <person name="Tsugane M."/>
            <person name="Tsuji K."/>
            <person name="Ueda S."/>
            <person name="Waki K."/>
            <person name="Yamagata H."/>
            <person name="Yamamoto M."/>
            <person name="Yamamoto S."/>
            <person name="Yamane H."/>
            <person name="Yoshiki S."/>
            <person name="Yoshihara R."/>
            <person name="Yukawa K."/>
            <person name="Zhong H."/>
            <person name="Yano M."/>
            <person name="Yuan Q."/>
            <person name="Ouyang S."/>
            <person name="Liu J."/>
            <person name="Jones K.M."/>
            <person name="Gansberger K."/>
            <person name="Moffat K."/>
            <person name="Hill J."/>
            <person name="Bera J."/>
            <person name="Fadrosh D."/>
            <person name="Jin S."/>
            <person name="Johri S."/>
            <person name="Kim M."/>
            <person name="Overton L."/>
            <person name="Reardon M."/>
            <person name="Tsitrin T."/>
            <person name="Vuong H."/>
            <person name="Weaver B."/>
            <person name="Ciecko A."/>
            <person name="Tallon L."/>
            <person name="Jackson J."/>
            <person name="Pai G."/>
            <person name="Aken S.V."/>
            <person name="Utterback T."/>
            <person name="Reidmuller S."/>
            <person name="Feldblyum T."/>
            <person name="Hsiao J."/>
            <person name="Zismann V."/>
            <person name="Iobst S."/>
            <person name="de Vazeille A.R."/>
            <person name="Buell C.R."/>
            <person name="Ying K."/>
            <person name="Li Y."/>
            <person name="Lu T."/>
            <person name="Huang Y."/>
            <person name="Zhao Q."/>
            <person name="Feng Q."/>
            <person name="Zhang L."/>
            <person name="Zhu J."/>
            <person name="Weng Q."/>
            <person name="Mu J."/>
            <person name="Lu Y."/>
            <person name="Fan D."/>
            <person name="Liu Y."/>
            <person name="Guan J."/>
            <person name="Zhang Y."/>
            <person name="Yu S."/>
            <person name="Liu X."/>
            <person name="Zhang Y."/>
            <person name="Hong G."/>
            <person name="Han B."/>
            <person name="Choisne N."/>
            <person name="Demange N."/>
            <person name="Orjeda G."/>
            <person name="Samain S."/>
            <person name="Cattolico L."/>
            <person name="Pelletier E."/>
            <person name="Couloux A."/>
            <person name="Segurens B."/>
            <person name="Wincker P."/>
            <person name="D'Hont A."/>
            <person name="Scarpelli C."/>
            <person name="Weissenbach J."/>
            <person name="Salanoubat M."/>
            <person name="Quetier F."/>
            <person name="Yu Y."/>
            <person name="Kim H.R."/>
            <person name="Rambo T."/>
            <person name="Currie J."/>
            <person name="Collura K."/>
            <person name="Luo M."/>
            <person name="Yang T."/>
            <person name="Ammiraju J.S.S."/>
            <person name="Engler F."/>
            <person name="Soderlund C."/>
            <person name="Wing R.A."/>
            <person name="Palmer L.E."/>
            <person name="de la Bastide M."/>
            <person name="Spiegel L."/>
            <person name="Nascimento L."/>
            <person name="Zutavern T."/>
            <person name="O'Shaughnessy A."/>
            <person name="Dike S."/>
            <person name="Dedhia N."/>
            <person name="Preston R."/>
            <person name="Balija V."/>
            <person name="McCombie W.R."/>
            <person name="Chow T."/>
            <person name="Chen H."/>
            <person name="Chung M."/>
            <person name="Chen C."/>
            <person name="Shaw J."/>
            <person name="Wu H."/>
            <person name="Hsiao K."/>
            <person name="Chao Y."/>
            <person name="Chu M."/>
            <person name="Cheng C."/>
            <person name="Hour A."/>
            <person name="Lee P."/>
            <person name="Lin S."/>
            <person name="Lin Y."/>
            <person name="Liou J."/>
            <person name="Liu S."/>
            <person name="Hsing Y."/>
            <person name="Raghuvanshi S."/>
            <person name="Mohanty A."/>
            <person name="Bharti A.K."/>
            <person name="Gaur A."/>
            <person name="Gupta V."/>
            <person name="Kumar D."/>
            <person name="Ravi V."/>
            <person name="Vij S."/>
            <person name="Kapur A."/>
            <person name="Khurana P."/>
            <person name="Khurana P."/>
            <person name="Khurana J.P."/>
            <person name="Tyagi A.K."/>
            <person name="Gaikwad K."/>
            <person name="Singh A."/>
            <person name="Dalal V."/>
            <person name="Srivastava S."/>
            <person name="Dixit A."/>
            <person name="Pal A.K."/>
            <person name="Ghazi I.A."/>
            <person name="Yadav M."/>
            <person name="Pandit A."/>
            <person name="Bhargava A."/>
            <person name="Sureshbabu K."/>
            <person name="Batra K."/>
            <person name="Sharma T.R."/>
            <person name="Mohapatra T."/>
            <person name="Singh N.K."/>
            <person name="Messing J."/>
            <person name="Nelson A.B."/>
            <person name="Fuks G."/>
            <person name="Kavchok S."/>
            <person name="Keizer G."/>
            <person name="Linton E."/>
            <person name="Llaca V."/>
            <person name="Song R."/>
            <person name="Tanyolac B."/>
            <person name="Young S."/>
            <person name="Ho-Il K."/>
            <person name="Hahn J.H."/>
            <person name="Sangsakoo G."/>
            <person name="Vanavichit A."/>
            <person name="de Mattos Luiz.A.T."/>
            <person name="Zimmer P.D."/>
            <person name="Malone G."/>
            <person name="Dellagostin O."/>
            <person name="de Oliveira A.C."/>
            <person name="Bevan M."/>
            <person name="Bancroft I."/>
            <person name="Minx P."/>
            <person name="Cordum H."/>
            <person name="Wilson R."/>
            <person name="Cheng Z."/>
            <person name="Jin W."/>
            <person name="Jiang J."/>
            <person name="Leong S.A."/>
            <person name="Iwama H."/>
            <person name="Gojobori T."/>
            <person name="Itoh T."/>
            <person name="Niimura Y."/>
            <person name="Fujii Y."/>
            <person name="Habara T."/>
            <person name="Sakai H."/>
            <person name="Sato Y."/>
            <person name="Wilson G."/>
            <person name="Kumar K."/>
            <person name="McCouch S."/>
            <person name="Juretic N."/>
            <person name="Hoen D."/>
            <person name="Wright S."/>
            <person name="Bruskiewich R."/>
            <person name="Bureau T."/>
            <person name="Miyao A."/>
            <person name="Hirochika H."/>
            <person name="Nishikawa T."/>
            <person name="Kadowaki K."/>
            <person name="Sugiura M."/>
            <person name="Burr B."/>
            <person name="Sasaki T."/>
        </authorList>
    </citation>
    <scope>NUCLEOTIDE SEQUENCE [LARGE SCALE GENOMIC DNA]</scope>
    <source>
        <strain evidence="8">cv. Nipponbare</strain>
    </source>
</reference>
<evidence type="ECO:0000313" key="7">
    <source>
        <dbReference type="EMBL" id="AAU89157.1"/>
    </source>
</evidence>
<dbReference type="PROSITE" id="PS00518">
    <property type="entry name" value="ZF_RING_1"/>
    <property type="match status" value="1"/>
</dbReference>
<keyword evidence="1" id="KW-0479">Metal-binding</keyword>
<dbReference type="PROSITE" id="PS50089">
    <property type="entry name" value="ZF_RING_2"/>
    <property type="match status" value="1"/>
</dbReference>
<dbReference type="SMART" id="SM00184">
    <property type="entry name" value="RING"/>
    <property type="match status" value="1"/>
</dbReference>
<proteinExistence type="predicted"/>
<sequence length="537" mass="59243">MQPAPASPPKADGGEDEEEECSRAVVKEEPHHQQEEDDDDAAAAADGGEDEKEKVEEEEVEERGRRRRGRPGRKRGRRSGGGGGSAAAAAAARGGVVMVKRELLARCMTCPLCGRLLRDATTVSECLHTFCRKCIYEKLNDEEVESCPVCKIDLGCTPVEKLRADHNLQDVRSKIFPFKRKKISADEVAAPVLLPSKRKERSISSLVVDTPTVTPTGLTGRRTRAVTRKAAALRGLGPGIDDPVKKEIDNGEKHAQNSSLPTNLGKVPQTRRQMSSNAEASNHSSNKDTEGDRKDLADKTDELWRPLNCLVEAANRTKSSRSSSQSPFVKREQLSDSPGSTSVNKTKSREYMQKSKIEDDKKDVPLLKRKNQRTGRRRELHAQSDSKPEAAATQNEKKFSSIWFSLVASFEQEGDPPLPQIPSHYLRIKDGNIPASSIQKYLMQKLGLPNEAEIMETFIELSQLHQGRNKLLRAASEPYTTPVQFSRGVVEGAINTDNTDHDRLPCQGVCNGANLWAAKGHHAMNGTTNTRLKPFFA</sequence>
<feature type="compositionally biased region" description="Basic residues" evidence="5">
    <location>
        <begin position="367"/>
        <end position="379"/>
    </location>
</feature>
<feature type="region of interest" description="Disordered" evidence="5">
    <location>
        <begin position="315"/>
        <end position="394"/>
    </location>
</feature>
<dbReference type="EMBL" id="AC145780">
    <property type="protein sequence ID" value="AAU89157.1"/>
    <property type="molecule type" value="Genomic_DNA"/>
</dbReference>
<name>Q60DL1_ORYSJ</name>
<dbReference type="Pfam" id="PF13923">
    <property type="entry name" value="zf-C3HC4_2"/>
    <property type="match status" value="1"/>
</dbReference>
<dbReference type="CDD" id="cd16525">
    <property type="entry name" value="RING-HC_PCGF"/>
    <property type="match status" value="1"/>
</dbReference>
<evidence type="ECO:0000259" key="6">
    <source>
        <dbReference type="PROSITE" id="PS50089"/>
    </source>
</evidence>
<dbReference type="InterPro" id="IPR017907">
    <property type="entry name" value="Znf_RING_CS"/>
</dbReference>
<dbReference type="InterPro" id="IPR013083">
    <property type="entry name" value="Znf_RING/FYVE/PHD"/>
</dbReference>
<feature type="region of interest" description="Disordered" evidence="5">
    <location>
        <begin position="234"/>
        <end position="294"/>
    </location>
</feature>
<feature type="compositionally biased region" description="Basic residues" evidence="5">
    <location>
        <begin position="65"/>
        <end position="78"/>
    </location>
</feature>
<feature type="region of interest" description="Disordered" evidence="5">
    <location>
        <begin position="1"/>
        <end position="89"/>
    </location>
</feature>
<evidence type="ECO:0000256" key="4">
    <source>
        <dbReference type="PROSITE-ProRule" id="PRU00175"/>
    </source>
</evidence>
<feature type="compositionally biased region" description="Polar residues" evidence="5">
    <location>
        <begin position="335"/>
        <end position="345"/>
    </location>
</feature>
<dbReference type="PANTHER" id="PTHR46293">
    <property type="entry name" value="E3 UBIQUITIN PROTEIN LIGASE DRIP1"/>
    <property type="match status" value="1"/>
</dbReference>
<feature type="compositionally biased region" description="Basic and acidic residues" evidence="5">
    <location>
        <begin position="347"/>
        <end position="366"/>
    </location>
</feature>
<reference evidence="8" key="2">
    <citation type="journal article" date="2008" name="Nucleic Acids Res.">
        <title>The rice annotation project database (RAP-DB): 2008 update.</title>
        <authorList>
            <consortium name="The rice annotation project (RAP)"/>
        </authorList>
    </citation>
    <scope>GENOME REANNOTATION</scope>
    <source>
        <strain evidence="8">cv. Nipponbare</strain>
    </source>
</reference>
<dbReference type="InterPro" id="IPR001841">
    <property type="entry name" value="Znf_RING"/>
</dbReference>
<dbReference type="InterPro" id="IPR044807">
    <property type="entry name" value="DRIP1-like"/>
</dbReference>
<evidence type="ECO:0000256" key="5">
    <source>
        <dbReference type="SAM" id="MobiDB-lite"/>
    </source>
</evidence>
<feature type="domain" description="RING-type" evidence="6">
    <location>
        <begin position="110"/>
        <end position="151"/>
    </location>
</feature>
<feature type="compositionally biased region" description="Low complexity" evidence="5">
    <location>
        <begin position="275"/>
        <end position="284"/>
    </location>
</feature>
<keyword evidence="2 4" id="KW-0863">Zinc-finger</keyword>
<dbReference type="SUPFAM" id="SSF57850">
    <property type="entry name" value="RING/U-box"/>
    <property type="match status" value="1"/>
</dbReference>
<evidence type="ECO:0000256" key="2">
    <source>
        <dbReference type="ARBA" id="ARBA00022771"/>
    </source>
</evidence>
<dbReference type="GO" id="GO:0008270">
    <property type="term" value="F:zinc ion binding"/>
    <property type="evidence" value="ECO:0007669"/>
    <property type="project" value="UniProtKB-KW"/>
</dbReference>
<dbReference type="AlphaFoldDB" id="Q60DL1"/>
<evidence type="ECO:0000256" key="1">
    <source>
        <dbReference type="ARBA" id="ARBA00022723"/>
    </source>
</evidence>
<dbReference type="Gene3D" id="3.30.40.10">
    <property type="entry name" value="Zinc/RING finger domain, C3HC4 (zinc finger)"/>
    <property type="match status" value="1"/>
</dbReference>
<dbReference type="PANTHER" id="PTHR46293:SF1">
    <property type="entry name" value="OS03G0632800 PROTEIN"/>
    <property type="match status" value="1"/>
</dbReference>
<organism evidence="7 8">
    <name type="scientific">Oryza sativa subsp. japonica</name>
    <name type="common">Rice</name>
    <dbReference type="NCBI Taxonomy" id="39947"/>
    <lineage>
        <taxon>Eukaryota</taxon>
        <taxon>Viridiplantae</taxon>
        <taxon>Streptophyta</taxon>
        <taxon>Embryophyta</taxon>
        <taxon>Tracheophyta</taxon>
        <taxon>Spermatophyta</taxon>
        <taxon>Magnoliopsida</taxon>
        <taxon>Liliopsida</taxon>
        <taxon>Poales</taxon>
        <taxon>Poaceae</taxon>
        <taxon>BOP clade</taxon>
        <taxon>Oryzoideae</taxon>
        <taxon>Oryzeae</taxon>
        <taxon>Oryzinae</taxon>
        <taxon>Oryza</taxon>
        <taxon>Oryza sativa</taxon>
    </lineage>
</organism>
<dbReference type="HOGENOM" id="CLU_039235_1_1_1"/>
<dbReference type="GO" id="GO:0004842">
    <property type="term" value="F:ubiquitin-protein transferase activity"/>
    <property type="evidence" value="ECO:0007669"/>
    <property type="project" value="InterPro"/>
</dbReference>
<feature type="compositionally biased region" description="Basic and acidic residues" evidence="5">
    <location>
        <begin position="242"/>
        <end position="255"/>
    </location>
</feature>
<evidence type="ECO:0000256" key="3">
    <source>
        <dbReference type="ARBA" id="ARBA00022833"/>
    </source>
</evidence>
<evidence type="ECO:0000313" key="8">
    <source>
        <dbReference type="Proteomes" id="UP000000763"/>
    </source>
</evidence>
<keyword evidence="3" id="KW-0862">Zinc</keyword>
<feature type="compositionally biased region" description="Basic and acidic residues" evidence="5">
    <location>
        <begin position="285"/>
        <end position="294"/>
    </location>
</feature>